<dbReference type="OrthoDB" id="3872345at2"/>
<dbReference type="AlphaFoldDB" id="A0A1H7L779"/>
<dbReference type="EMBL" id="FOBF01000003">
    <property type="protein sequence ID" value="SEK94694.1"/>
    <property type="molecule type" value="Genomic_DNA"/>
</dbReference>
<feature type="region of interest" description="Disordered" evidence="1">
    <location>
        <begin position="77"/>
        <end position="103"/>
    </location>
</feature>
<evidence type="ECO:0000256" key="1">
    <source>
        <dbReference type="SAM" id="MobiDB-lite"/>
    </source>
</evidence>
<evidence type="ECO:0008006" key="4">
    <source>
        <dbReference type="Google" id="ProtNLM"/>
    </source>
</evidence>
<accession>A0A1H7L779</accession>
<protein>
    <recommendedName>
        <fullName evidence="4">C2H2-type domain-containing protein</fullName>
    </recommendedName>
</protein>
<reference evidence="2 3" key="1">
    <citation type="submission" date="2016-10" db="EMBL/GenBank/DDBJ databases">
        <authorList>
            <person name="de Groot N.N."/>
        </authorList>
    </citation>
    <scope>NUCLEOTIDE SEQUENCE [LARGE SCALE GENOMIC DNA]</scope>
    <source>
        <strain evidence="2 3">DSM 43357</strain>
    </source>
</reference>
<organism evidence="2 3">
    <name type="scientific">Nonomuraea pusilla</name>
    <dbReference type="NCBI Taxonomy" id="46177"/>
    <lineage>
        <taxon>Bacteria</taxon>
        <taxon>Bacillati</taxon>
        <taxon>Actinomycetota</taxon>
        <taxon>Actinomycetes</taxon>
        <taxon>Streptosporangiales</taxon>
        <taxon>Streptosporangiaceae</taxon>
        <taxon>Nonomuraea</taxon>
    </lineage>
</organism>
<evidence type="ECO:0000313" key="3">
    <source>
        <dbReference type="Proteomes" id="UP000198953"/>
    </source>
</evidence>
<name>A0A1H7L779_9ACTN</name>
<dbReference type="STRING" id="46177.SAMN05660976_01480"/>
<gene>
    <name evidence="2" type="ORF">SAMN05660976_01480</name>
</gene>
<dbReference type="Proteomes" id="UP000198953">
    <property type="component" value="Unassembled WGS sequence"/>
</dbReference>
<proteinExistence type="predicted"/>
<sequence>MDEERRTLPYECRRCWHVWQEDYVVRHFADAHGNEVDIWLRGGVQVPPPASGVMICPKCGCQQATTFPDGYLARHPELIPPPRPAEPDATPLLSPVRKRMYKG</sequence>
<keyword evidence="3" id="KW-1185">Reference proteome</keyword>
<dbReference type="RefSeq" id="WP_055505816.1">
    <property type="nucleotide sequence ID" value="NZ_BBZG01000003.1"/>
</dbReference>
<evidence type="ECO:0000313" key="2">
    <source>
        <dbReference type="EMBL" id="SEK94694.1"/>
    </source>
</evidence>